<dbReference type="GO" id="GO:0042545">
    <property type="term" value="P:cell wall modification"/>
    <property type="evidence" value="ECO:0007669"/>
    <property type="project" value="UniProtKB-UniRule"/>
</dbReference>
<feature type="region of interest" description="Disordered" evidence="11">
    <location>
        <begin position="1"/>
        <end position="31"/>
    </location>
</feature>
<evidence type="ECO:0000256" key="3">
    <source>
        <dbReference type="ARBA" id="ARBA00013229"/>
    </source>
</evidence>
<dbReference type="OrthoDB" id="2019149at2759"/>
<comment type="catalytic activity">
    <reaction evidence="8 10">
        <text>[(1-&gt;4)-alpha-D-galacturonosyl methyl ester](n) + n H2O = [(1-&gt;4)-alpha-D-galacturonosyl](n) + n methanol + n H(+)</text>
        <dbReference type="Rhea" id="RHEA:22380"/>
        <dbReference type="Rhea" id="RHEA-COMP:14570"/>
        <dbReference type="Rhea" id="RHEA-COMP:14573"/>
        <dbReference type="ChEBI" id="CHEBI:15377"/>
        <dbReference type="ChEBI" id="CHEBI:15378"/>
        <dbReference type="ChEBI" id="CHEBI:17790"/>
        <dbReference type="ChEBI" id="CHEBI:140522"/>
        <dbReference type="ChEBI" id="CHEBI:140523"/>
        <dbReference type="EC" id="3.1.1.11"/>
    </reaction>
</comment>
<dbReference type="GO" id="GO:0030599">
    <property type="term" value="F:pectinesterase activity"/>
    <property type="evidence" value="ECO:0007669"/>
    <property type="project" value="UniProtKB-UniRule"/>
</dbReference>
<gene>
    <name evidence="13" type="ORF">PHJA_001394200</name>
</gene>
<proteinExistence type="predicted"/>
<evidence type="ECO:0000313" key="14">
    <source>
        <dbReference type="Proteomes" id="UP000653305"/>
    </source>
</evidence>
<keyword evidence="5 10" id="KW-0378">Hydrolase</keyword>
<dbReference type="PROSITE" id="PS00503">
    <property type="entry name" value="PECTINESTERASE_2"/>
    <property type="match status" value="1"/>
</dbReference>
<evidence type="ECO:0000256" key="1">
    <source>
        <dbReference type="ARBA" id="ARBA00004613"/>
    </source>
</evidence>
<evidence type="ECO:0000256" key="7">
    <source>
        <dbReference type="ARBA" id="ARBA00023316"/>
    </source>
</evidence>
<dbReference type="GO" id="GO:0045490">
    <property type="term" value="P:pectin catabolic process"/>
    <property type="evidence" value="ECO:0007669"/>
    <property type="project" value="UniProtKB-UniRule"/>
</dbReference>
<feature type="region of interest" description="Disordered" evidence="11">
    <location>
        <begin position="57"/>
        <end position="118"/>
    </location>
</feature>
<evidence type="ECO:0000259" key="12">
    <source>
        <dbReference type="Pfam" id="PF01095"/>
    </source>
</evidence>
<feature type="compositionally biased region" description="Polar residues" evidence="11">
    <location>
        <begin position="61"/>
        <end position="81"/>
    </location>
</feature>
<dbReference type="UniPathway" id="UPA00545">
    <property type="reaction ID" value="UER00823"/>
</dbReference>
<evidence type="ECO:0000256" key="8">
    <source>
        <dbReference type="ARBA" id="ARBA00047928"/>
    </source>
</evidence>
<dbReference type="SUPFAM" id="SSF51126">
    <property type="entry name" value="Pectin lyase-like"/>
    <property type="match status" value="1"/>
</dbReference>
<protein>
    <recommendedName>
        <fullName evidence="3 10">Pectinesterase</fullName>
        <ecNumber evidence="3 10">3.1.1.11</ecNumber>
    </recommendedName>
</protein>
<evidence type="ECO:0000256" key="9">
    <source>
        <dbReference type="PROSITE-ProRule" id="PRU10040"/>
    </source>
</evidence>
<feature type="active site" evidence="9">
    <location>
        <position position="40"/>
    </location>
</feature>
<feature type="non-terminal residue" evidence="13">
    <location>
        <position position="1"/>
    </location>
</feature>
<evidence type="ECO:0000256" key="11">
    <source>
        <dbReference type="SAM" id="MobiDB-lite"/>
    </source>
</evidence>
<dbReference type="EMBL" id="BMAC01000280">
    <property type="protein sequence ID" value="GFP92500.1"/>
    <property type="molecule type" value="Genomic_DNA"/>
</dbReference>
<dbReference type="AlphaFoldDB" id="A0A830BYF2"/>
<accession>A0A830BYF2</accession>
<keyword evidence="6 10" id="KW-0063">Aspartyl esterase</keyword>
<feature type="compositionally biased region" description="Basic and acidic residues" evidence="11">
    <location>
        <begin position="83"/>
        <end position="118"/>
    </location>
</feature>
<comment type="pathway">
    <text evidence="2 10">Glycan metabolism; pectin degradation; 2-dehydro-3-deoxy-D-gluconate from pectin: step 1/5.</text>
</comment>
<dbReference type="Gene3D" id="2.160.20.10">
    <property type="entry name" value="Single-stranded right-handed beta-helix, Pectin lyase-like"/>
    <property type="match status" value="1"/>
</dbReference>
<dbReference type="InterPro" id="IPR012334">
    <property type="entry name" value="Pectin_lyas_fold"/>
</dbReference>
<keyword evidence="7" id="KW-0961">Cell wall biogenesis/degradation</keyword>
<reference evidence="13" key="1">
    <citation type="submission" date="2020-07" db="EMBL/GenBank/DDBJ databases">
        <title>Ethylene signaling mediates host invasion by parasitic plants.</title>
        <authorList>
            <person name="Yoshida S."/>
        </authorList>
    </citation>
    <scope>NUCLEOTIDE SEQUENCE</scope>
    <source>
        <strain evidence="13">Okayama</strain>
    </source>
</reference>
<evidence type="ECO:0000313" key="13">
    <source>
        <dbReference type="EMBL" id="GFP92500.1"/>
    </source>
</evidence>
<keyword evidence="4" id="KW-0964">Secreted</keyword>
<evidence type="ECO:0000256" key="4">
    <source>
        <dbReference type="ARBA" id="ARBA00022525"/>
    </source>
</evidence>
<comment type="caution">
    <text evidence="13">The sequence shown here is derived from an EMBL/GenBank/DDBJ whole genome shotgun (WGS) entry which is preliminary data.</text>
</comment>
<evidence type="ECO:0000256" key="10">
    <source>
        <dbReference type="RuleBase" id="RU000589"/>
    </source>
</evidence>
<feature type="domain" description="Pectinesterase catalytic" evidence="12">
    <location>
        <begin position="33"/>
        <end position="82"/>
    </location>
</feature>
<dbReference type="GO" id="GO:0005576">
    <property type="term" value="C:extracellular region"/>
    <property type="evidence" value="ECO:0007669"/>
    <property type="project" value="UniProtKB-SubCell"/>
</dbReference>
<dbReference type="EC" id="3.1.1.11" evidence="3 10"/>
<organism evidence="13 14">
    <name type="scientific">Phtheirospermum japonicum</name>
    <dbReference type="NCBI Taxonomy" id="374723"/>
    <lineage>
        <taxon>Eukaryota</taxon>
        <taxon>Viridiplantae</taxon>
        <taxon>Streptophyta</taxon>
        <taxon>Embryophyta</taxon>
        <taxon>Tracheophyta</taxon>
        <taxon>Spermatophyta</taxon>
        <taxon>Magnoliopsida</taxon>
        <taxon>eudicotyledons</taxon>
        <taxon>Gunneridae</taxon>
        <taxon>Pentapetalae</taxon>
        <taxon>asterids</taxon>
        <taxon>lamiids</taxon>
        <taxon>Lamiales</taxon>
        <taxon>Orobanchaceae</taxon>
        <taxon>Orobanchaceae incertae sedis</taxon>
        <taxon>Phtheirospermum</taxon>
    </lineage>
</organism>
<evidence type="ECO:0000256" key="2">
    <source>
        <dbReference type="ARBA" id="ARBA00005184"/>
    </source>
</evidence>
<dbReference type="Pfam" id="PF01095">
    <property type="entry name" value="Pectinesterase"/>
    <property type="match status" value="1"/>
</dbReference>
<comment type="subcellular location">
    <subcellularLocation>
        <location evidence="1">Secreted</location>
    </subcellularLocation>
</comment>
<name>A0A830BYF2_9LAMI</name>
<dbReference type="InterPro" id="IPR033131">
    <property type="entry name" value="Pectinesterase_Asp_AS"/>
</dbReference>
<evidence type="ECO:0000256" key="5">
    <source>
        <dbReference type="ARBA" id="ARBA00022801"/>
    </source>
</evidence>
<keyword evidence="14" id="KW-1185">Reference proteome</keyword>
<dbReference type="PANTHER" id="PTHR31707">
    <property type="entry name" value="PECTINESTERASE"/>
    <property type="match status" value="1"/>
</dbReference>
<dbReference type="Proteomes" id="UP000653305">
    <property type="component" value="Unassembled WGS sequence"/>
</dbReference>
<dbReference type="InterPro" id="IPR000070">
    <property type="entry name" value="Pectinesterase_cat"/>
</dbReference>
<evidence type="ECO:0000256" key="6">
    <source>
        <dbReference type="ARBA" id="ARBA00023085"/>
    </source>
</evidence>
<dbReference type="InterPro" id="IPR011050">
    <property type="entry name" value="Pectin_lyase_fold/virulence"/>
</dbReference>
<sequence>ASAPISPPSTAATSSPTRTLSTSTPTANSSSSALIAGTVDFIFGNGAAVLQNCDIHARRPNSGQRNMVTAQGRTDPNQNTGIRDPELPDRGDFGPERRPGEISRRTSADRGRSILERW</sequence>